<accession>A0A974DQ96</accession>
<dbReference type="Proteomes" id="UP000694892">
    <property type="component" value="Chromosome 2L"/>
</dbReference>
<feature type="region of interest" description="Disordered" evidence="1">
    <location>
        <begin position="1"/>
        <end position="45"/>
    </location>
</feature>
<evidence type="ECO:0000256" key="1">
    <source>
        <dbReference type="SAM" id="MobiDB-lite"/>
    </source>
</evidence>
<protein>
    <submittedName>
        <fullName evidence="2">Uncharacterized protein</fullName>
    </submittedName>
</protein>
<feature type="compositionally biased region" description="Polar residues" evidence="1">
    <location>
        <begin position="30"/>
        <end position="43"/>
    </location>
</feature>
<evidence type="ECO:0000313" key="3">
    <source>
        <dbReference type="Proteomes" id="UP000694892"/>
    </source>
</evidence>
<dbReference type="EMBL" id="CM004468">
    <property type="protein sequence ID" value="OCT95141.1"/>
    <property type="molecule type" value="Genomic_DNA"/>
</dbReference>
<sequence>MGKHGKFYTPSGSSKPKDPAHHHQRHQTVLADTQNVSQSSNARLDTAPEVSRNLEDILDYHAQRGTTSRDILCCLARFETKEWILQKLRDIVENTKHLYQYLAASTITQSGLLKPITLSLREHGISFKWGFPFALLAHRGGKVFFAMIPCVRSLVCQQLDIPVADVPSCCNYIRGPSEDNLMVPFSDGPTTSINTRDQTPYISSNTKWWKRLNTQSPAQLPSTPLTKRQS</sequence>
<evidence type="ECO:0000313" key="2">
    <source>
        <dbReference type="EMBL" id="OCT95141.1"/>
    </source>
</evidence>
<name>A0A974DQ96_XENLA</name>
<proteinExistence type="predicted"/>
<gene>
    <name evidence="2" type="ORF">XELAEV_18012825mg</name>
</gene>
<dbReference type="AlphaFoldDB" id="A0A974DQ96"/>
<organism evidence="2 3">
    <name type="scientific">Xenopus laevis</name>
    <name type="common">African clawed frog</name>
    <dbReference type="NCBI Taxonomy" id="8355"/>
    <lineage>
        <taxon>Eukaryota</taxon>
        <taxon>Metazoa</taxon>
        <taxon>Chordata</taxon>
        <taxon>Craniata</taxon>
        <taxon>Vertebrata</taxon>
        <taxon>Euteleostomi</taxon>
        <taxon>Amphibia</taxon>
        <taxon>Batrachia</taxon>
        <taxon>Anura</taxon>
        <taxon>Pipoidea</taxon>
        <taxon>Pipidae</taxon>
        <taxon>Xenopodinae</taxon>
        <taxon>Xenopus</taxon>
        <taxon>Xenopus</taxon>
    </lineage>
</organism>
<reference evidence="3" key="1">
    <citation type="journal article" date="2016" name="Nature">
        <title>Genome evolution in the allotetraploid frog Xenopus laevis.</title>
        <authorList>
            <person name="Session A.M."/>
            <person name="Uno Y."/>
            <person name="Kwon T."/>
            <person name="Chapman J.A."/>
            <person name="Toyoda A."/>
            <person name="Takahashi S."/>
            <person name="Fukui A."/>
            <person name="Hikosaka A."/>
            <person name="Suzuki A."/>
            <person name="Kondo M."/>
            <person name="van Heeringen S.J."/>
            <person name="Quigley I."/>
            <person name="Heinz S."/>
            <person name="Ogino H."/>
            <person name="Ochi H."/>
            <person name="Hellsten U."/>
            <person name="Lyons J.B."/>
            <person name="Simakov O."/>
            <person name="Putnam N."/>
            <person name="Stites J."/>
            <person name="Kuroki Y."/>
            <person name="Tanaka T."/>
            <person name="Michiue T."/>
            <person name="Watanabe M."/>
            <person name="Bogdanovic O."/>
            <person name="Lister R."/>
            <person name="Georgiou G."/>
            <person name="Paranjpe S.S."/>
            <person name="van Kruijsbergen I."/>
            <person name="Shu S."/>
            <person name="Carlson J."/>
            <person name="Kinoshita T."/>
            <person name="Ohta Y."/>
            <person name="Mawaribuchi S."/>
            <person name="Jenkins J."/>
            <person name="Grimwood J."/>
            <person name="Schmutz J."/>
            <person name="Mitros T."/>
            <person name="Mozaffari S.V."/>
            <person name="Suzuki Y."/>
            <person name="Haramoto Y."/>
            <person name="Yamamoto T.S."/>
            <person name="Takagi C."/>
            <person name="Heald R."/>
            <person name="Miller K."/>
            <person name="Haudenschild C."/>
            <person name="Kitzman J."/>
            <person name="Nakayama T."/>
            <person name="Izutsu Y."/>
            <person name="Robert J."/>
            <person name="Fortriede J."/>
            <person name="Burns K."/>
            <person name="Lotay V."/>
            <person name="Karimi K."/>
            <person name="Yasuoka Y."/>
            <person name="Dichmann D.S."/>
            <person name="Flajnik M.F."/>
            <person name="Houston D.W."/>
            <person name="Shendure J."/>
            <person name="DuPasquier L."/>
            <person name="Vize P.D."/>
            <person name="Zorn A.M."/>
            <person name="Ito M."/>
            <person name="Marcotte E.M."/>
            <person name="Wallingford J.B."/>
            <person name="Ito Y."/>
            <person name="Asashima M."/>
            <person name="Ueno N."/>
            <person name="Matsuda Y."/>
            <person name="Veenstra G.J."/>
            <person name="Fujiyama A."/>
            <person name="Harland R.M."/>
            <person name="Taira M."/>
            <person name="Rokhsar D.S."/>
        </authorList>
    </citation>
    <scope>NUCLEOTIDE SEQUENCE [LARGE SCALE GENOMIC DNA]</scope>
    <source>
        <strain evidence="3">J</strain>
    </source>
</reference>